<evidence type="ECO:0000313" key="2">
    <source>
        <dbReference type="EMBL" id="MCH80111.1"/>
    </source>
</evidence>
<feature type="domain" description="F-box associated beta-propeller type 1" evidence="1">
    <location>
        <begin position="9"/>
        <end position="126"/>
    </location>
</feature>
<dbReference type="Pfam" id="PF07734">
    <property type="entry name" value="FBA_1"/>
    <property type="match status" value="1"/>
</dbReference>
<accession>A0A392LYQ3</accession>
<protein>
    <submittedName>
        <fullName evidence="2">F-box protein</fullName>
    </submittedName>
</protein>
<gene>
    <name evidence="2" type="ORF">A2U01_0000873</name>
</gene>
<evidence type="ECO:0000259" key="1">
    <source>
        <dbReference type="Pfam" id="PF07734"/>
    </source>
</evidence>
<dbReference type="AlphaFoldDB" id="A0A392LYQ3"/>
<name>A0A392LYQ3_9FABA</name>
<organism evidence="2 3">
    <name type="scientific">Trifolium medium</name>
    <dbReference type="NCBI Taxonomy" id="97028"/>
    <lineage>
        <taxon>Eukaryota</taxon>
        <taxon>Viridiplantae</taxon>
        <taxon>Streptophyta</taxon>
        <taxon>Embryophyta</taxon>
        <taxon>Tracheophyta</taxon>
        <taxon>Spermatophyta</taxon>
        <taxon>Magnoliopsida</taxon>
        <taxon>eudicotyledons</taxon>
        <taxon>Gunneridae</taxon>
        <taxon>Pentapetalae</taxon>
        <taxon>rosids</taxon>
        <taxon>fabids</taxon>
        <taxon>Fabales</taxon>
        <taxon>Fabaceae</taxon>
        <taxon>Papilionoideae</taxon>
        <taxon>50 kb inversion clade</taxon>
        <taxon>NPAAA clade</taxon>
        <taxon>Hologalegina</taxon>
        <taxon>IRL clade</taxon>
        <taxon>Trifolieae</taxon>
        <taxon>Trifolium</taxon>
    </lineage>
</organism>
<dbReference type="Proteomes" id="UP000265520">
    <property type="component" value="Unassembled WGS sequence"/>
</dbReference>
<dbReference type="EMBL" id="LXQA010000698">
    <property type="protein sequence ID" value="MCH80111.1"/>
    <property type="molecule type" value="Genomic_DNA"/>
</dbReference>
<reference evidence="2 3" key="1">
    <citation type="journal article" date="2018" name="Front. Plant Sci.">
        <title>Red Clover (Trifolium pratense) and Zigzag Clover (T. medium) - A Picture of Genomic Similarities and Differences.</title>
        <authorList>
            <person name="Dluhosova J."/>
            <person name="Istvanek J."/>
            <person name="Nedelnik J."/>
            <person name="Repkova J."/>
        </authorList>
    </citation>
    <scope>NUCLEOTIDE SEQUENCE [LARGE SCALE GENOMIC DNA]</scope>
    <source>
        <strain evidence="3">cv. 10/8</strain>
        <tissue evidence="2">Leaf</tissue>
    </source>
</reference>
<keyword evidence="3" id="KW-1185">Reference proteome</keyword>
<evidence type="ECO:0000313" key="3">
    <source>
        <dbReference type="Proteomes" id="UP000265520"/>
    </source>
</evidence>
<comment type="caution">
    <text evidence="2">The sequence shown here is derived from an EMBL/GenBank/DDBJ whole genome shotgun (WGS) entry which is preliminary data.</text>
</comment>
<dbReference type="InterPro" id="IPR006527">
    <property type="entry name" value="F-box-assoc_dom_typ1"/>
</dbReference>
<proteinExistence type="predicted"/>
<feature type="non-terminal residue" evidence="2">
    <location>
        <position position="1"/>
    </location>
</feature>
<sequence>FITVFLPCLEIFSLRDNAWKEIEDTPFPYWSTNRYPILGLFFNGAIHWRFSRGSSVDVIVGFSLLERKLFEIPLPSDFGRCFLDIGSWVFGEFLSLWTTRDGIVEIWVMKEYKVHSSWTKTLVIPIPGEIYDEIPCFYPMCCENSGDIIGTDGRSALVKYNVKGQLLGHYSFCNHPRGSEVVMYTESLLSVVMYTESLLSLPGNHEQV</sequence>